<dbReference type="EMBL" id="SMFK01000024">
    <property type="protein sequence ID" value="TDD93662.1"/>
    <property type="molecule type" value="Genomic_DNA"/>
</dbReference>
<comment type="caution">
    <text evidence="3">The sequence shown here is derived from an EMBL/GenBank/DDBJ whole genome shotgun (WGS) entry which is preliminary data.</text>
</comment>
<evidence type="ECO:0000313" key="3">
    <source>
        <dbReference type="EMBL" id="TDD93662.1"/>
    </source>
</evidence>
<keyword evidence="4" id="KW-1185">Reference proteome</keyword>
<feature type="domain" description="UspA" evidence="2">
    <location>
        <begin position="1"/>
        <end position="147"/>
    </location>
</feature>
<dbReference type="InterPro" id="IPR014729">
    <property type="entry name" value="Rossmann-like_a/b/a_fold"/>
</dbReference>
<evidence type="ECO:0000259" key="2">
    <source>
        <dbReference type="Pfam" id="PF00582"/>
    </source>
</evidence>
<dbReference type="SUPFAM" id="SSF52402">
    <property type="entry name" value="Adenine nucleotide alpha hydrolases-like"/>
    <property type="match status" value="2"/>
</dbReference>
<dbReference type="Pfam" id="PF00582">
    <property type="entry name" value="Usp"/>
    <property type="match status" value="1"/>
</dbReference>
<dbReference type="Gene3D" id="3.40.50.620">
    <property type="entry name" value="HUPs"/>
    <property type="match status" value="2"/>
</dbReference>
<dbReference type="RefSeq" id="WP_132009871.1">
    <property type="nucleotide sequence ID" value="NZ_SMFK01000024.1"/>
</dbReference>
<name>A0A4R5C9H0_9FLAO</name>
<sequence>MKKILFPTDFSEVANNAFIHALEFAKIVNGEIILLHTFELPVYDNQFFPENYNILFDSLQLSQFDMFKDEIPKLRSIAKERNLDKIKLSHRLMDGNLIYNIKKAIKEDAIDFVVMGTSGANGWEAFFLGTNTGNVLSVVEVPVLSVPLEAEFKKIKTIGFTTRYRNKDKKALKEVLKIAKKTHAEVRCLYVKTANSDVSDEKIKKWETEFKGEPIVFSVIPSEDIKDTIFDFVLYKEIDILAMITYKRNFFAELFNPSLTIKFLNTLCIPILAMHE</sequence>
<comment type="similarity">
    <text evidence="1">Belongs to the universal stress protein A family.</text>
</comment>
<dbReference type="InterPro" id="IPR006015">
    <property type="entry name" value="Universal_stress_UspA"/>
</dbReference>
<evidence type="ECO:0000256" key="1">
    <source>
        <dbReference type="ARBA" id="ARBA00008791"/>
    </source>
</evidence>
<dbReference type="PANTHER" id="PTHR46268">
    <property type="entry name" value="STRESS RESPONSE PROTEIN NHAX"/>
    <property type="match status" value="1"/>
</dbReference>
<dbReference type="InterPro" id="IPR006016">
    <property type="entry name" value="UspA"/>
</dbReference>
<accession>A0A4R5C9H0</accession>
<proteinExistence type="inferred from homology"/>
<dbReference type="OrthoDB" id="9788959at2"/>
<organism evidence="3 4">
    <name type="scientific">Flavobacterium cellulosilyticum</name>
    <dbReference type="NCBI Taxonomy" id="2541731"/>
    <lineage>
        <taxon>Bacteria</taxon>
        <taxon>Pseudomonadati</taxon>
        <taxon>Bacteroidota</taxon>
        <taxon>Flavobacteriia</taxon>
        <taxon>Flavobacteriales</taxon>
        <taxon>Flavobacteriaceae</taxon>
        <taxon>Flavobacterium</taxon>
    </lineage>
</organism>
<dbReference type="AlphaFoldDB" id="A0A4R5C9H0"/>
<dbReference type="PRINTS" id="PR01438">
    <property type="entry name" value="UNVRSLSTRESS"/>
</dbReference>
<gene>
    <name evidence="3" type="ORF">E0F76_18670</name>
</gene>
<dbReference type="PANTHER" id="PTHR46268:SF6">
    <property type="entry name" value="UNIVERSAL STRESS PROTEIN UP12"/>
    <property type="match status" value="1"/>
</dbReference>
<protein>
    <submittedName>
        <fullName evidence="3">Universal stress protein</fullName>
    </submittedName>
</protein>
<reference evidence="3 4" key="1">
    <citation type="submission" date="2019-03" db="EMBL/GenBank/DDBJ databases">
        <title>Flavobacterium AR-3-4 sp. nov. isolated from arctic soil.</title>
        <authorList>
            <person name="Chaudhary D.K."/>
        </authorList>
    </citation>
    <scope>NUCLEOTIDE SEQUENCE [LARGE SCALE GENOMIC DNA]</scope>
    <source>
        <strain evidence="3 4">AR-3-4</strain>
    </source>
</reference>
<evidence type="ECO:0000313" key="4">
    <source>
        <dbReference type="Proteomes" id="UP000295479"/>
    </source>
</evidence>
<dbReference type="Proteomes" id="UP000295479">
    <property type="component" value="Unassembled WGS sequence"/>
</dbReference>
<dbReference type="CDD" id="cd00293">
    <property type="entry name" value="USP-like"/>
    <property type="match status" value="1"/>
</dbReference>